<dbReference type="PANTHER" id="PTHR24300:SF84">
    <property type="entry name" value="CYTOCHROME P450, FAMILY 2, SUBFAMILY T, POLYPEPTIDE 4"/>
    <property type="match status" value="1"/>
</dbReference>
<name>A0A8C5RAI2_9ANUR</name>
<evidence type="ECO:0000256" key="13">
    <source>
        <dbReference type="PIRSR" id="PIRSR602401-1"/>
    </source>
</evidence>
<dbReference type="InterPro" id="IPR001128">
    <property type="entry name" value="Cyt_P450"/>
</dbReference>
<keyword evidence="14" id="KW-1133">Transmembrane helix</keyword>
<feature type="transmembrane region" description="Helical" evidence="14">
    <location>
        <begin position="182"/>
        <end position="201"/>
    </location>
</feature>
<dbReference type="FunFam" id="1.10.630.10:FF:000238">
    <property type="entry name" value="Cytochrome P450 2A6"/>
    <property type="match status" value="1"/>
</dbReference>
<evidence type="ECO:0000256" key="10">
    <source>
        <dbReference type="ARBA" id="ARBA00023004"/>
    </source>
</evidence>
<reference evidence="15" key="1">
    <citation type="submission" date="2025-08" db="UniProtKB">
        <authorList>
            <consortium name="Ensembl"/>
        </authorList>
    </citation>
    <scope>IDENTIFICATION</scope>
</reference>
<dbReference type="GeneTree" id="ENSGT00940000162064"/>
<dbReference type="GO" id="GO:0005789">
    <property type="term" value="C:endoplasmic reticulum membrane"/>
    <property type="evidence" value="ECO:0007669"/>
    <property type="project" value="UniProtKB-SubCell"/>
</dbReference>
<evidence type="ECO:0000256" key="7">
    <source>
        <dbReference type="ARBA" id="ARBA00022824"/>
    </source>
</evidence>
<evidence type="ECO:0008006" key="17">
    <source>
        <dbReference type="Google" id="ProtNLM"/>
    </source>
</evidence>
<dbReference type="GO" id="GO:0005506">
    <property type="term" value="F:iron ion binding"/>
    <property type="evidence" value="ECO:0007669"/>
    <property type="project" value="InterPro"/>
</dbReference>
<dbReference type="OrthoDB" id="3934656at2759"/>
<dbReference type="InterPro" id="IPR008067">
    <property type="entry name" value="Cyt_P450_E_grp-I_CYP2A-like"/>
</dbReference>
<dbReference type="PRINTS" id="PR00385">
    <property type="entry name" value="P450"/>
</dbReference>
<keyword evidence="12 14" id="KW-0472">Membrane</keyword>
<comment type="similarity">
    <text evidence="4">Belongs to the cytochrome P450 family.</text>
</comment>
<dbReference type="Gene3D" id="1.10.630.10">
    <property type="entry name" value="Cytochrome P450"/>
    <property type="match status" value="1"/>
</dbReference>
<dbReference type="InterPro" id="IPR050182">
    <property type="entry name" value="Cytochrome_P450_fam2"/>
</dbReference>
<keyword evidence="9" id="KW-0560">Oxidoreductase</keyword>
<dbReference type="InterPro" id="IPR002401">
    <property type="entry name" value="Cyt_P450_E_grp-I"/>
</dbReference>
<keyword evidence="8" id="KW-0492">Microsome</keyword>
<feature type="transmembrane region" description="Helical" evidence="14">
    <location>
        <begin position="16"/>
        <end position="36"/>
    </location>
</feature>
<evidence type="ECO:0000256" key="12">
    <source>
        <dbReference type="ARBA" id="ARBA00023136"/>
    </source>
</evidence>
<evidence type="ECO:0000313" key="15">
    <source>
        <dbReference type="Ensembl" id="ENSLLEP00000049181.1"/>
    </source>
</evidence>
<dbReference type="InterPro" id="IPR036396">
    <property type="entry name" value="Cyt_P450_sf"/>
</dbReference>
<evidence type="ECO:0000256" key="1">
    <source>
        <dbReference type="ARBA" id="ARBA00001971"/>
    </source>
</evidence>
<evidence type="ECO:0000256" key="3">
    <source>
        <dbReference type="ARBA" id="ARBA00004406"/>
    </source>
</evidence>
<proteinExistence type="inferred from homology"/>
<dbReference type="Proteomes" id="UP000694569">
    <property type="component" value="Unplaced"/>
</dbReference>
<dbReference type="AlphaFoldDB" id="A0A8C5RAI2"/>
<dbReference type="SUPFAM" id="SSF48264">
    <property type="entry name" value="Cytochrome P450"/>
    <property type="match status" value="1"/>
</dbReference>
<keyword evidence="5 13" id="KW-0349">Heme</keyword>
<evidence type="ECO:0000256" key="5">
    <source>
        <dbReference type="ARBA" id="ARBA00022617"/>
    </source>
</evidence>
<evidence type="ECO:0000256" key="9">
    <source>
        <dbReference type="ARBA" id="ARBA00023002"/>
    </source>
</evidence>
<dbReference type="PANTHER" id="PTHR24300">
    <property type="entry name" value="CYTOCHROME P450 508A4-RELATED"/>
    <property type="match status" value="1"/>
</dbReference>
<sequence>MGGDGIPSQTYWTMDWISTLILLVMFCATYIILCYMKIYKEKSKLPPGPTPLPFIGNLLQIDTNNMVTSLNKLKEIYGPVFTLYFGPKPGLVLCGYDAVKEALIDQADDFAGRAIYPVFSHYVKEHDMAFSNGEHWRSVRRFSVLTLRNFGMGKRSIEERIQEEVSFLVAELTKTKGSPTALTSYFSLAVANVISSVVYGSRFDYKDERLKIITDSLNSNYHIMSSMWGTFYNMYPALLDLLPGPHKQIYRNFEAITKITTESIRYHKKTLDPNCPRDYIDCFLIKMKREQDKESPDPAFYDDSLLMCIQDLLFGGTESVSTTLRYGILSLMKHPEIAARMQEELDEAVGRNRLPSMEDRSKMPYVDATIHEIMRITAIIPLSLPRVTTRETLYRGYKLPKGIVVTPSLASVLWDPSRFEEPLKFKPQNFLDESGCFKPDDALMPFAVGRRICPGETLARMELFIFITSLLQNFTFKPLIAKEEITLEPISSGLGSVPMEYECCITPR</sequence>
<protein>
    <recommendedName>
        <fullName evidence="17">Cytochrome P450</fullName>
    </recommendedName>
</protein>
<feature type="binding site" description="axial binding residue" evidence="13">
    <location>
        <position position="453"/>
    </location>
    <ligand>
        <name>heme</name>
        <dbReference type="ChEBI" id="CHEBI:30413"/>
    </ligand>
    <ligandPart>
        <name>Fe</name>
        <dbReference type="ChEBI" id="CHEBI:18248"/>
    </ligandPart>
</feature>
<comment type="cofactor">
    <cofactor evidence="1 13">
        <name>heme</name>
        <dbReference type="ChEBI" id="CHEBI:30413"/>
    </cofactor>
</comment>
<keyword evidence="6 13" id="KW-0479">Metal-binding</keyword>
<reference evidence="15" key="2">
    <citation type="submission" date="2025-09" db="UniProtKB">
        <authorList>
            <consortium name="Ensembl"/>
        </authorList>
    </citation>
    <scope>IDENTIFICATION</scope>
</reference>
<evidence type="ECO:0000256" key="6">
    <source>
        <dbReference type="ARBA" id="ARBA00022723"/>
    </source>
</evidence>
<dbReference type="GO" id="GO:0006805">
    <property type="term" value="P:xenobiotic metabolic process"/>
    <property type="evidence" value="ECO:0007669"/>
    <property type="project" value="TreeGrafter"/>
</dbReference>
<organism evidence="15 16">
    <name type="scientific">Leptobrachium leishanense</name>
    <name type="common">Leishan spiny toad</name>
    <dbReference type="NCBI Taxonomy" id="445787"/>
    <lineage>
        <taxon>Eukaryota</taxon>
        <taxon>Metazoa</taxon>
        <taxon>Chordata</taxon>
        <taxon>Craniata</taxon>
        <taxon>Vertebrata</taxon>
        <taxon>Euteleostomi</taxon>
        <taxon>Amphibia</taxon>
        <taxon>Batrachia</taxon>
        <taxon>Anura</taxon>
        <taxon>Pelobatoidea</taxon>
        <taxon>Megophryidae</taxon>
        <taxon>Leptobrachium</taxon>
    </lineage>
</organism>
<evidence type="ECO:0000256" key="11">
    <source>
        <dbReference type="ARBA" id="ARBA00023033"/>
    </source>
</evidence>
<dbReference type="PRINTS" id="PR00463">
    <property type="entry name" value="EP450I"/>
</dbReference>
<accession>A0A8C5RAI2</accession>
<keyword evidence="11" id="KW-0503">Monooxygenase</keyword>
<keyword evidence="10 13" id="KW-0408">Iron</keyword>
<dbReference type="Pfam" id="PF00067">
    <property type="entry name" value="p450"/>
    <property type="match status" value="1"/>
</dbReference>
<dbReference type="Ensembl" id="ENSLLET00000051097.1">
    <property type="protein sequence ID" value="ENSLLEP00000049181.1"/>
    <property type="gene ID" value="ENSLLEG00000030951.1"/>
</dbReference>
<keyword evidence="14" id="KW-0812">Transmembrane</keyword>
<evidence type="ECO:0000256" key="14">
    <source>
        <dbReference type="SAM" id="Phobius"/>
    </source>
</evidence>
<keyword evidence="16" id="KW-1185">Reference proteome</keyword>
<dbReference type="GO" id="GO:0020037">
    <property type="term" value="F:heme binding"/>
    <property type="evidence" value="ECO:0007669"/>
    <property type="project" value="InterPro"/>
</dbReference>
<evidence type="ECO:0000313" key="16">
    <source>
        <dbReference type="Proteomes" id="UP000694569"/>
    </source>
</evidence>
<dbReference type="GO" id="GO:0019373">
    <property type="term" value="P:epoxygenase P450 pathway"/>
    <property type="evidence" value="ECO:0007669"/>
    <property type="project" value="TreeGrafter"/>
</dbReference>
<dbReference type="PRINTS" id="PR01684">
    <property type="entry name" value="EP450ICYP2A"/>
</dbReference>
<evidence type="ECO:0000256" key="8">
    <source>
        <dbReference type="ARBA" id="ARBA00022848"/>
    </source>
</evidence>
<keyword evidence="7" id="KW-0256">Endoplasmic reticulum</keyword>
<dbReference type="GO" id="GO:0008392">
    <property type="term" value="F:arachidonate epoxygenase activity"/>
    <property type="evidence" value="ECO:0007669"/>
    <property type="project" value="TreeGrafter"/>
</dbReference>
<evidence type="ECO:0000256" key="4">
    <source>
        <dbReference type="ARBA" id="ARBA00010617"/>
    </source>
</evidence>
<dbReference type="GO" id="GO:0016712">
    <property type="term" value="F:oxidoreductase activity, acting on paired donors, with incorporation or reduction of molecular oxygen, reduced flavin or flavoprotein as one donor, and incorporation of one atom of oxygen"/>
    <property type="evidence" value="ECO:0007669"/>
    <property type="project" value="InterPro"/>
</dbReference>
<evidence type="ECO:0000256" key="2">
    <source>
        <dbReference type="ARBA" id="ARBA00004174"/>
    </source>
</evidence>
<comment type="subcellular location">
    <subcellularLocation>
        <location evidence="3">Endoplasmic reticulum membrane</location>
        <topology evidence="3">Peripheral membrane protein</topology>
    </subcellularLocation>
    <subcellularLocation>
        <location evidence="2">Microsome membrane</location>
        <topology evidence="2">Peripheral membrane protein</topology>
    </subcellularLocation>
</comment>